<proteinExistence type="predicted"/>
<organism evidence="3 4">
    <name type="scientific">Solitalea longa</name>
    <dbReference type="NCBI Taxonomy" id="2079460"/>
    <lineage>
        <taxon>Bacteria</taxon>
        <taxon>Pseudomonadati</taxon>
        <taxon>Bacteroidota</taxon>
        <taxon>Sphingobacteriia</taxon>
        <taxon>Sphingobacteriales</taxon>
        <taxon>Sphingobacteriaceae</taxon>
        <taxon>Solitalea</taxon>
    </lineage>
</organism>
<reference evidence="3 4" key="1">
    <citation type="submission" date="2018-01" db="EMBL/GenBank/DDBJ databases">
        <authorList>
            <person name="Gaut B.S."/>
            <person name="Morton B.R."/>
            <person name="Clegg M.T."/>
            <person name="Duvall M.R."/>
        </authorList>
    </citation>
    <scope>NUCLEOTIDE SEQUENCE [LARGE SCALE GENOMIC DNA]</scope>
    <source>
        <strain evidence="3 4">HR-AV</strain>
    </source>
</reference>
<dbReference type="Proteomes" id="UP000236893">
    <property type="component" value="Unassembled WGS sequence"/>
</dbReference>
<feature type="transmembrane region" description="Helical" evidence="1">
    <location>
        <begin position="122"/>
        <end position="141"/>
    </location>
</feature>
<keyword evidence="1" id="KW-1133">Transmembrane helix</keyword>
<evidence type="ECO:0000313" key="3">
    <source>
        <dbReference type="EMBL" id="POY36133.1"/>
    </source>
</evidence>
<feature type="signal peptide" evidence="2">
    <location>
        <begin position="1"/>
        <end position="22"/>
    </location>
</feature>
<feature type="transmembrane region" description="Helical" evidence="1">
    <location>
        <begin position="148"/>
        <end position="175"/>
    </location>
</feature>
<feature type="chain" id="PRO_5015423172" evidence="2">
    <location>
        <begin position="23"/>
        <end position="176"/>
    </location>
</feature>
<keyword evidence="4" id="KW-1185">Reference proteome</keyword>
<dbReference type="RefSeq" id="WP_103789597.1">
    <property type="nucleotide sequence ID" value="NZ_PQVF01000008.1"/>
</dbReference>
<dbReference type="EMBL" id="PQVF01000008">
    <property type="protein sequence ID" value="POY36133.1"/>
    <property type="molecule type" value="Genomic_DNA"/>
</dbReference>
<keyword evidence="2" id="KW-0732">Signal</keyword>
<dbReference type="OrthoDB" id="793869at2"/>
<protein>
    <submittedName>
        <fullName evidence="3">Uncharacterized protein</fullName>
    </submittedName>
</protein>
<evidence type="ECO:0000256" key="1">
    <source>
        <dbReference type="SAM" id="Phobius"/>
    </source>
</evidence>
<keyword evidence="1" id="KW-0472">Membrane</keyword>
<sequence>MRLLAITCTLFLLTITTSFVSAQSKEQEKIEDFKLVEENGKLKIKALEESDEQQVNEKVNGEYIFGINGMDVALEFRRGEANLSQQFSGSTFVYFSPKHQPVSSVKLYYLQEISDYYGPFKIPISLLLIIPLIFIIIGYFVRKLIFLFIGILVAFFLFNKGLDIGNYFAVLWSWLT</sequence>
<comment type="caution">
    <text evidence="3">The sequence shown here is derived from an EMBL/GenBank/DDBJ whole genome shotgun (WGS) entry which is preliminary data.</text>
</comment>
<accession>A0A2S5A1Z5</accession>
<dbReference type="AlphaFoldDB" id="A0A2S5A1Z5"/>
<evidence type="ECO:0000313" key="4">
    <source>
        <dbReference type="Proteomes" id="UP000236893"/>
    </source>
</evidence>
<keyword evidence="1" id="KW-0812">Transmembrane</keyword>
<name>A0A2S5A1Z5_9SPHI</name>
<evidence type="ECO:0000256" key="2">
    <source>
        <dbReference type="SAM" id="SignalP"/>
    </source>
</evidence>
<gene>
    <name evidence="3" type="ORF">C3K47_13135</name>
</gene>